<comment type="caution">
    <text evidence="1">The sequence shown here is derived from an EMBL/GenBank/DDBJ whole genome shotgun (WGS) entry which is preliminary data.</text>
</comment>
<protein>
    <submittedName>
        <fullName evidence="1">Uncharacterized protein</fullName>
    </submittedName>
</protein>
<reference evidence="2" key="1">
    <citation type="journal article" date="2024" name="Front. Bioeng. Biotechnol.">
        <title>Genome-scale model development and genomic sequencing of the oleaginous clade Lipomyces.</title>
        <authorList>
            <person name="Czajka J.J."/>
            <person name="Han Y."/>
            <person name="Kim J."/>
            <person name="Mondo S.J."/>
            <person name="Hofstad B.A."/>
            <person name="Robles A."/>
            <person name="Haridas S."/>
            <person name="Riley R."/>
            <person name="LaButti K."/>
            <person name="Pangilinan J."/>
            <person name="Andreopoulos W."/>
            <person name="Lipzen A."/>
            <person name="Yan J."/>
            <person name="Wang M."/>
            <person name="Ng V."/>
            <person name="Grigoriev I.V."/>
            <person name="Spatafora J.W."/>
            <person name="Magnuson J.K."/>
            <person name="Baker S.E."/>
            <person name="Pomraning K.R."/>
        </authorList>
    </citation>
    <scope>NUCLEOTIDE SEQUENCE [LARGE SCALE GENOMIC DNA]</scope>
    <source>
        <strain evidence="2">CBS 7786</strain>
    </source>
</reference>
<dbReference type="Proteomes" id="UP001433508">
    <property type="component" value="Unassembled WGS sequence"/>
</dbReference>
<gene>
    <name evidence="1" type="ORF">V1525DRAFT_407986</name>
</gene>
<proteinExistence type="predicted"/>
<keyword evidence="2" id="KW-1185">Reference proteome</keyword>
<sequence length="191" mass="21526">MDSTPANVSRRLIADLVTHITELSKSNSPQKYSQVLRRAIVTATDSRYRPADGDDVRERLNGLVEKCSVLARDDLAEALDDRMQQLFPVQSESVLSVLAMLLHLAQSSALDKPVPEFITYNDLTATRETTWDDIIKEDPLEGEHWKDWEPGSSDLSSEEDAKVVVKSGPSEVEKVTVNKDSDYEYLDFRLK</sequence>
<evidence type="ECO:0000313" key="1">
    <source>
        <dbReference type="EMBL" id="KAK9236078.1"/>
    </source>
</evidence>
<accession>A0ACC3SWQ9</accession>
<dbReference type="EMBL" id="MU971396">
    <property type="protein sequence ID" value="KAK9236078.1"/>
    <property type="molecule type" value="Genomic_DNA"/>
</dbReference>
<name>A0ACC3SWQ9_LIPKO</name>
<organism evidence="1 2">
    <name type="scientific">Lipomyces kononenkoae</name>
    <name type="common">Yeast</name>
    <dbReference type="NCBI Taxonomy" id="34357"/>
    <lineage>
        <taxon>Eukaryota</taxon>
        <taxon>Fungi</taxon>
        <taxon>Dikarya</taxon>
        <taxon>Ascomycota</taxon>
        <taxon>Saccharomycotina</taxon>
        <taxon>Lipomycetes</taxon>
        <taxon>Lipomycetales</taxon>
        <taxon>Lipomycetaceae</taxon>
        <taxon>Lipomyces</taxon>
    </lineage>
</organism>
<evidence type="ECO:0000313" key="2">
    <source>
        <dbReference type="Proteomes" id="UP001433508"/>
    </source>
</evidence>